<dbReference type="GO" id="GO:0005886">
    <property type="term" value="C:plasma membrane"/>
    <property type="evidence" value="ECO:0007669"/>
    <property type="project" value="TreeGrafter"/>
</dbReference>
<dbReference type="PANTHER" id="PTHR30050">
    <property type="entry name" value="CHROMOSOMAL REPLICATION INITIATOR PROTEIN DNAA"/>
    <property type="match status" value="1"/>
</dbReference>
<sequence>MAEQLSFELPIRQALGREDFFVSPSNALAVVMVESPTPWPGGRLVLSGPEGSGKTHLTHVWATRAGARIVQARDLRDENVPELAQGPVAVEDVPEIAQDMPAQKALFHLYNLMLSEGRPLLLTGRRDPALWGLSLPDLQSRMQSAQYIGLTPPDDALLAAVLTKLFADRQLAPKPDVIPYLVQRLDRTFAAAAEMVERMDRAALAEGRTLTRALAARLLGTPTLELDEPEQPHRERQGD</sequence>
<dbReference type="Gene3D" id="3.40.50.300">
    <property type="entry name" value="P-loop containing nucleotide triphosphate hydrolases"/>
    <property type="match status" value="1"/>
</dbReference>
<evidence type="ECO:0000313" key="1">
    <source>
        <dbReference type="EMBL" id="GHG99938.1"/>
    </source>
</evidence>
<accession>A0A8J3HBG6</accession>
<gene>
    <name evidence="1" type="ORF">GCM10010961_36180</name>
</gene>
<comment type="caution">
    <text evidence="1">The sequence shown here is derived from an EMBL/GenBank/DDBJ whole genome shotgun (WGS) entry which is preliminary data.</text>
</comment>
<evidence type="ECO:0008006" key="3">
    <source>
        <dbReference type="Google" id="ProtNLM"/>
    </source>
</evidence>
<reference evidence="1" key="1">
    <citation type="journal article" date="2014" name="Int. J. Syst. Evol. Microbiol.">
        <title>Complete genome sequence of Corynebacterium casei LMG S-19264T (=DSM 44701T), isolated from a smear-ripened cheese.</title>
        <authorList>
            <consortium name="US DOE Joint Genome Institute (JGI-PGF)"/>
            <person name="Walter F."/>
            <person name="Albersmeier A."/>
            <person name="Kalinowski J."/>
            <person name="Ruckert C."/>
        </authorList>
    </citation>
    <scope>NUCLEOTIDE SEQUENCE</scope>
    <source>
        <strain evidence="1">CGMCC 1.7081</strain>
    </source>
</reference>
<dbReference type="Proteomes" id="UP000611500">
    <property type="component" value="Unassembled WGS sequence"/>
</dbReference>
<dbReference type="PANTHER" id="PTHR30050:SF5">
    <property type="entry name" value="DNAA REGULATORY INACTIVATOR HDA"/>
    <property type="match status" value="1"/>
</dbReference>
<evidence type="ECO:0000313" key="2">
    <source>
        <dbReference type="Proteomes" id="UP000611500"/>
    </source>
</evidence>
<dbReference type="GO" id="GO:0003688">
    <property type="term" value="F:DNA replication origin binding"/>
    <property type="evidence" value="ECO:0007669"/>
    <property type="project" value="TreeGrafter"/>
</dbReference>
<dbReference type="AlphaFoldDB" id="A0A8J3HBG6"/>
<proteinExistence type="predicted"/>
<dbReference type="Gene3D" id="1.10.8.60">
    <property type="match status" value="1"/>
</dbReference>
<dbReference type="GO" id="GO:0006270">
    <property type="term" value="P:DNA replication initiation"/>
    <property type="evidence" value="ECO:0007669"/>
    <property type="project" value="TreeGrafter"/>
</dbReference>
<protein>
    <recommendedName>
        <fullName evidence="3">DnaA protein</fullName>
    </recommendedName>
</protein>
<keyword evidence="2" id="KW-1185">Reference proteome</keyword>
<dbReference type="EMBL" id="BNAP01000025">
    <property type="protein sequence ID" value="GHG99938.1"/>
    <property type="molecule type" value="Genomic_DNA"/>
</dbReference>
<organism evidence="1 2">
    <name type="scientific">Pseudodonghicola xiamenensis</name>
    <dbReference type="NCBI Taxonomy" id="337702"/>
    <lineage>
        <taxon>Bacteria</taxon>
        <taxon>Pseudomonadati</taxon>
        <taxon>Pseudomonadota</taxon>
        <taxon>Alphaproteobacteria</taxon>
        <taxon>Rhodobacterales</taxon>
        <taxon>Paracoccaceae</taxon>
        <taxon>Pseudodonghicola</taxon>
    </lineage>
</organism>
<dbReference type="RefSeq" id="WP_035366916.1">
    <property type="nucleotide sequence ID" value="NZ_BNAP01000025.1"/>
</dbReference>
<dbReference type="InterPro" id="IPR027417">
    <property type="entry name" value="P-loop_NTPase"/>
</dbReference>
<name>A0A8J3HBG6_9RHOB</name>
<reference evidence="1" key="2">
    <citation type="submission" date="2020-09" db="EMBL/GenBank/DDBJ databases">
        <authorList>
            <person name="Sun Q."/>
            <person name="Zhou Y."/>
        </authorList>
    </citation>
    <scope>NUCLEOTIDE SEQUENCE</scope>
    <source>
        <strain evidence="1">CGMCC 1.7081</strain>
    </source>
</reference>
<dbReference type="SUPFAM" id="SSF52540">
    <property type="entry name" value="P-loop containing nucleoside triphosphate hydrolases"/>
    <property type="match status" value="1"/>
</dbReference>